<dbReference type="EMBL" id="JANVFS010000040">
    <property type="protein sequence ID" value="KAJ4467729.1"/>
    <property type="molecule type" value="Genomic_DNA"/>
</dbReference>
<accession>A0A9W8ZV92</accession>
<comment type="caution">
    <text evidence="1">The sequence shown here is derived from an EMBL/GenBank/DDBJ whole genome shotgun (WGS) entry which is preliminary data.</text>
</comment>
<proteinExistence type="predicted"/>
<gene>
    <name evidence="1" type="ORF">C8J55DRAFT_492626</name>
</gene>
<dbReference type="Proteomes" id="UP001150238">
    <property type="component" value="Unassembled WGS sequence"/>
</dbReference>
<reference evidence="1" key="1">
    <citation type="submission" date="2022-08" db="EMBL/GenBank/DDBJ databases">
        <authorList>
            <consortium name="DOE Joint Genome Institute"/>
            <person name="Min B."/>
            <person name="Riley R."/>
            <person name="Sierra-Patev S."/>
            <person name="Naranjo-Ortiz M."/>
            <person name="Looney B."/>
            <person name="Konkel Z."/>
            <person name="Slot J.C."/>
            <person name="Sakamoto Y."/>
            <person name="Steenwyk J.L."/>
            <person name="Rokas A."/>
            <person name="Carro J."/>
            <person name="Camarero S."/>
            <person name="Ferreira P."/>
            <person name="Molpeceres G."/>
            <person name="Ruiz-Duenas F.J."/>
            <person name="Serrano A."/>
            <person name="Henrissat B."/>
            <person name="Drula E."/>
            <person name="Hughes K.W."/>
            <person name="Mata J.L."/>
            <person name="Ishikawa N.K."/>
            <person name="Vargas-Isla R."/>
            <person name="Ushijima S."/>
            <person name="Smith C.A."/>
            <person name="Ahrendt S."/>
            <person name="Andreopoulos W."/>
            <person name="He G."/>
            <person name="Labutti K."/>
            <person name="Lipzen A."/>
            <person name="Ng V."/>
            <person name="Sandor L."/>
            <person name="Barry K."/>
            <person name="Martinez A.T."/>
            <person name="Xiao Y."/>
            <person name="Gibbons J.G."/>
            <person name="Terashima K."/>
            <person name="Hibbett D.S."/>
            <person name="Grigoriev I.V."/>
        </authorList>
    </citation>
    <scope>NUCLEOTIDE SEQUENCE</scope>
    <source>
        <strain evidence="1">Sp2 HRB7682 ss15</strain>
    </source>
</reference>
<evidence type="ECO:0000313" key="2">
    <source>
        <dbReference type="Proteomes" id="UP001150238"/>
    </source>
</evidence>
<protein>
    <submittedName>
        <fullName evidence="1">Uncharacterized protein</fullName>
    </submittedName>
</protein>
<sequence length="166" mass="17285">MTRNHQSTLTSSNIVPSMRTKPVTPAVLQLVNNGVAADDEDGDDAVVDAAGAVVEPRPAVVPEFFVLVVLVPFRLSGGNVLIVVEAEAGDVDEDPAPALALTLEARGREDENGPMAGNGKVAGSVVNKGSEVTDRPPGILLSISQRSSRSLSIVSWSSSVHEIAEH</sequence>
<organism evidence="1 2">
    <name type="scientific">Lentinula lateritia</name>
    <dbReference type="NCBI Taxonomy" id="40482"/>
    <lineage>
        <taxon>Eukaryota</taxon>
        <taxon>Fungi</taxon>
        <taxon>Dikarya</taxon>
        <taxon>Basidiomycota</taxon>
        <taxon>Agaricomycotina</taxon>
        <taxon>Agaricomycetes</taxon>
        <taxon>Agaricomycetidae</taxon>
        <taxon>Agaricales</taxon>
        <taxon>Marasmiineae</taxon>
        <taxon>Omphalotaceae</taxon>
        <taxon>Lentinula</taxon>
    </lineage>
</organism>
<reference evidence="1" key="2">
    <citation type="journal article" date="2023" name="Proc. Natl. Acad. Sci. U.S.A.">
        <title>A global phylogenomic analysis of the shiitake genus Lentinula.</title>
        <authorList>
            <person name="Sierra-Patev S."/>
            <person name="Min B."/>
            <person name="Naranjo-Ortiz M."/>
            <person name="Looney B."/>
            <person name="Konkel Z."/>
            <person name="Slot J.C."/>
            <person name="Sakamoto Y."/>
            <person name="Steenwyk J.L."/>
            <person name="Rokas A."/>
            <person name="Carro J."/>
            <person name="Camarero S."/>
            <person name="Ferreira P."/>
            <person name="Molpeceres G."/>
            <person name="Ruiz-Duenas F.J."/>
            <person name="Serrano A."/>
            <person name="Henrissat B."/>
            <person name="Drula E."/>
            <person name="Hughes K.W."/>
            <person name="Mata J.L."/>
            <person name="Ishikawa N.K."/>
            <person name="Vargas-Isla R."/>
            <person name="Ushijima S."/>
            <person name="Smith C.A."/>
            <person name="Donoghue J."/>
            <person name="Ahrendt S."/>
            <person name="Andreopoulos W."/>
            <person name="He G."/>
            <person name="LaButti K."/>
            <person name="Lipzen A."/>
            <person name="Ng V."/>
            <person name="Riley R."/>
            <person name="Sandor L."/>
            <person name="Barry K."/>
            <person name="Martinez A.T."/>
            <person name="Xiao Y."/>
            <person name="Gibbons J.G."/>
            <person name="Terashima K."/>
            <person name="Grigoriev I.V."/>
            <person name="Hibbett D."/>
        </authorList>
    </citation>
    <scope>NUCLEOTIDE SEQUENCE</scope>
    <source>
        <strain evidence="1">Sp2 HRB7682 ss15</strain>
    </source>
</reference>
<name>A0A9W8ZV92_9AGAR</name>
<evidence type="ECO:0000313" key="1">
    <source>
        <dbReference type="EMBL" id="KAJ4467729.1"/>
    </source>
</evidence>
<dbReference type="AlphaFoldDB" id="A0A9W8ZV92"/>